<dbReference type="AlphaFoldDB" id="A0A1Y1X8C4"/>
<organism evidence="6 7">
    <name type="scientific">Anaeromyces robustus</name>
    <dbReference type="NCBI Taxonomy" id="1754192"/>
    <lineage>
        <taxon>Eukaryota</taxon>
        <taxon>Fungi</taxon>
        <taxon>Fungi incertae sedis</taxon>
        <taxon>Chytridiomycota</taxon>
        <taxon>Chytridiomycota incertae sedis</taxon>
        <taxon>Neocallimastigomycetes</taxon>
        <taxon>Neocallimastigales</taxon>
        <taxon>Neocallimastigaceae</taxon>
        <taxon>Anaeromyces</taxon>
    </lineage>
</organism>
<accession>A0A1Y1X8C4</accession>
<dbReference type="Pfam" id="PF00085">
    <property type="entry name" value="Thioredoxin"/>
    <property type="match status" value="1"/>
</dbReference>
<dbReference type="PANTHER" id="PTHR12378:SF7">
    <property type="entry name" value="DESUMOYLATING ISOPEPTIDASE 1"/>
    <property type="match status" value="1"/>
</dbReference>
<comment type="similarity">
    <text evidence="1">Belongs to the DeSI family.</text>
</comment>
<gene>
    <name evidence="6" type="ORF">BCR32DRAFT_5536</name>
</gene>
<dbReference type="InterPro" id="IPR042266">
    <property type="entry name" value="PPPDE_sf"/>
</dbReference>
<evidence type="ECO:0000256" key="3">
    <source>
        <dbReference type="ARBA" id="ARBA00022801"/>
    </source>
</evidence>
<feature type="domain" description="PPPDE" evidence="5">
    <location>
        <begin position="4"/>
        <end position="144"/>
    </location>
</feature>
<dbReference type="GO" id="GO:0006508">
    <property type="term" value="P:proteolysis"/>
    <property type="evidence" value="ECO:0007669"/>
    <property type="project" value="UniProtKB-KW"/>
</dbReference>
<feature type="domain" description="Thioredoxin" evidence="4">
    <location>
        <begin position="189"/>
        <end position="325"/>
    </location>
</feature>
<evidence type="ECO:0000256" key="2">
    <source>
        <dbReference type="ARBA" id="ARBA00022670"/>
    </source>
</evidence>
<dbReference type="InterPro" id="IPR013766">
    <property type="entry name" value="Thioredoxin_domain"/>
</dbReference>
<dbReference type="OrthoDB" id="21221at2759"/>
<dbReference type="InterPro" id="IPR036249">
    <property type="entry name" value="Thioredoxin-like_sf"/>
</dbReference>
<dbReference type="PROSITE" id="PS51352">
    <property type="entry name" value="THIOREDOXIN_2"/>
    <property type="match status" value="1"/>
</dbReference>
<dbReference type="CDD" id="cd02947">
    <property type="entry name" value="TRX_family"/>
    <property type="match status" value="1"/>
</dbReference>
<dbReference type="SUPFAM" id="SSF52833">
    <property type="entry name" value="Thioredoxin-like"/>
    <property type="match status" value="1"/>
</dbReference>
<dbReference type="SMART" id="SM01179">
    <property type="entry name" value="DUF862"/>
    <property type="match status" value="1"/>
</dbReference>
<dbReference type="PANTHER" id="PTHR12378">
    <property type="entry name" value="DESUMOYLATING ISOPEPTIDASE"/>
    <property type="match status" value="1"/>
</dbReference>
<dbReference type="Gene3D" id="3.90.1720.30">
    <property type="entry name" value="PPPDE domains"/>
    <property type="match status" value="1"/>
</dbReference>
<dbReference type="GO" id="GO:0070646">
    <property type="term" value="P:protein modification by small protein removal"/>
    <property type="evidence" value="ECO:0007669"/>
    <property type="project" value="TreeGrafter"/>
</dbReference>
<dbReference type="GO" id="GO:0008233">
    <property type="term" value="F:peptidase activity"/>
    <property type="evidence" value="ECO:0007669"/>
    <property type="project" value="UniProtKB-KW"/>
</dbReference>
<protein>
    <submittedName>
        <fullName evidence="6">DUF862-domain-containing protein</fullName>
    </submittedName>
</protein>
<dbReference type="STRING" id="1754192.A0A1Y1X8C4"/>
<name>A0A1Y1X8C4_9FUNG</name>
<evidence type="ECO:0000313" key="6">
    <source>
        <dbReference type="EMBL" id="ORX81985.1"/>
    </source>
</evidence>
<reference evidence="6 7" key="2">
    <citation type="submission" date="2016-08" db="EMBL/GenBank/DDBJ databases">
        <title>Pervasive Adenine N6-methylation of Active Genes in Fungi.</title>
        <authorList>
            <consortium name="DOE Joint Genome Institute"/>
            <person name="Mondo S.J."/>
            <person name="Dannebaum R.O."/>
            <person name="Kuo R.C."/>
            <person name="Labutti K."/>
            <person name="Haridas S."/>
            <person name="Kuo A."/>
            <person name="Salamov A."/>
            <person name="Ahrendt S.R."/>
            <person name="Lipzen A."/>
            <person name="Sullivan W."/>
            <person name="Andreopoulos W.B."/>
            <person name="Clum A."/>
            <person name="Lindquist E."/>
            <person name="Daum C."/>
            <person name="Ramamoorthy G.K."/>
            <person name="Gryganskyi A."/>
            <person name="Culley D."/>
            <person name="Magnuson J.K."/>
            <person name="James T.Y."/>
            <person name="O'Malley M.A."/>
            <person name="Stajich J.E."/>
            <person name="Spatafora J.W."/>
            <person name="Visel A."/>
            <person name="Grigoriev I.V."/>
        </authorList>
    </citation>
    <scope>NUCLEOTIDE SEQUENCE [LARGE SCALE GENOMIC DNA]</scope>
    <source>
        <strain evidence="6 7">S4</strain>
    </source>
</reference>
<dbReference type="InterPro" id="IPR008580">
    <property type="entry name" value="PPPDE_dom"/>
</dbReference>
<evidence type="ECO:0000259" key="4">
    <source>
        <dbReference type="PROSITE" id="PS51352"/>
    </source>
</evidence>
<evidence type="ECO:0000313" key="7">
    <source>
        <dbReference type="Proteomes" id="UP000193944"/>
    </source>
</evidence>
<dbReference type="Proteomes" id="UP000193944">
    <property type="component" value="Unassembled WGS sequence"/>
</dbReference>
<keyword evidence="3" id="KW-0378">Hydrolase</keyword>
<evidence type="ECO:0000259" key="5">
    <source>
        <dbReference type="PROSITE" id="PS51858"/>
    </source>
</evidence>
<keyword evidence="2" id="KW-0645">Protease</keyword>
<proteinExistence type="inferred from homology"/>
<dbReference type="Gene3D" id="3.40.30.10">
    <property type="entry name" value="Glutaredoxin"/>
    <property type="match status" value="1"/>
</dbReference>
<dbReference type="Pfam" id="PF05903">
    <property type="entry name" value="Peptidase_C97"/>
    <property type="match status" value="1"/>
</dbReference>
<sequence length="410" mass="45978">MASEKVTLYLYDLTKGLAKIFSRQLAGKYFEGIWHTSIVVYGTEYYYASGIQSDIPGTTPHGQPVQTFDMGETFIPKEMFLEFLNEISPRYSATTYDLFDNNCNSFSQEVCQFLTGKDIPEFITNLPKEALNTPLGPLVKQFSQAISNQINNPGSSSTQNLTQTSTNGNINNDLISALGSIGRSTSTNPVNQTPVPEINHSSDSSSKSLIKTITTLDQMKEMITDHSFVIFDFTMANCPPCRAIAPVFEKILSDKTSNDKYQKASPIPKLAVGKIDIHHCDPLIPRYYDVSATPTFVYIKNGKEVARILGANKVEIEKRLDEMINEAQNSKPCIKLNMQNKFIPLEYNTFGEIKNFATVISNLKTSLLTKNKISQEEWDSLMTVKYHLNENPDSVNIITDSCINTIRKFF</sequence>
<evidence type="ECO:0000256" key="1">
    <source>
        <dbReference type="ARBA" id="ARBA00008140"/>
    </source>
</evidence>
<comment type="caution">
    <text evidence="6">The sequence shown here is derived from an EMBL/GenBank/DDBJ whole genome shotgun (WGS) entry which is preliminary data.</text>
</comment>
<dbReference type="EMBL" id="MCFG01000106">
    <property type="protein sequence ID" value="ORX81985.1"/>
    <property type="molecule type" value="Genomic_DNA"/>
</dbReference>
<dbReference type="PROSITE" id="PS51858">
    <property type="entry name" value="PPPDE"/>
    <property type="match status" value="1"/>
</dbReference>
<reference evidence="6 7" key="1">
    <citation type="submission" date="2016-08" db="EMBL/GenBank/DDBJ databases">
        <title>A Parts List for Fungal Cellulosomes Revealed by Comparative Genomics.</title>
        <authorList>
            <consortium name="DOE Joint Genome Institute"/>
            <person name="Haitjema C.H."/>
            <person name="Gilmore S.P."/>
            <person name="Henske J.K."/>
            <person name="Solomon K.V."/>
            <person name="De Groot R."/>
            <person name="Kuo A."/>
            <person name="Mondo S.J."/>
            <person name="Salamov A.A."/>
            <person name="Labutti K."/>
            <person name="Zhao Z."/>
            <person name="Chiniquy J."/>
            <person name="Barry K."/>
            <person name="Brewer H.M."/>
            <person name="Purvine S.O."/>
            <person name="Wright A.T."/>
            <person name="Boxma B."/>
            <person name="Van Alen T."/>
            <person name="Hackstein J.H."/>
            <person name="Baker S.E."/>
            <person name="Grigoriev I.V."/>
            <person name="O'Malley M.A."/>
        </authorList>
    </citation>
    <scope>NUCLEOTIDE SEQUENCE [LARGE SCALE GENOMIC DNA]</scope>
    <source>
        <strain evidence="6 7">S4</strain>
    </source>
</reference>
<keyword evidence="7" id="KW-1185">Reference proteome</keyword>